<dbReference type="AlphaFoldDB" id="A0A0H3K224"/>
<dbReference type="EMBL" id="AP008231">
    <property type="protein sequence ID" value="BAD79044.1"/>
    <property type="molecule type" value="Genomic_DNA"/>
</dbReference>
<organism evidence="2 3">
    <name type="scientific">Synechococcus sp. (strain ATCC 27144 / PCC 6301 / SAUG 1402/1)</name>
    <name type="common">Anacystis nidulans</name>
    <dbReference type="NCBI Taxonomy" id="269084"/>
    <lineage>
        <taxon>Bacteria</taxon>
        <taxon>Bacillati</taxon>
        <taxon>Cyanobacteriota</taxon>
        <taxon>Cyanophyceae</taxon>
        <taxon>Synechococcales</taxon>
        <taxon>Synechococcaceae</taxon>
        <taxon>Synechococcus</taxon>
    </lineage>
</organism>
<dbReference type="PANTHER" id="PTHR35302">
    <property type="match status" value="1"/>
</dbReference>
<sequence>MSDRVTLASVFFITLLPVIGLVFFIRGSFKDRTTTQLFESDLDRPTLIARLQDYFRSRAYRVIENDPTEQRVVFEGIVAPSLFLAVFVATLAATGLGCLGLVVAIATGSSPQLALIPATLAPIAGRLYWQKAKRPERVTLAFTAADRSDLTVTAHRDELITLTQSLPLRALES</sequence>
<evidence type="ECO:0008006" key="4">
    <source>
        <dbReference type="Google" id="ProtNLM"/>
    </source>
</evidence>
<dbReference type="eggNOG" id="ENOG5031S34">
    <property type="taxonomic scope" value="Bacteria"/>
</dbReference>
<feature type="transmembrane region" description="Helical" evidence="1">
    <location>
        <begin position="81"/>
        <end position="106"/>
    </location>
</feature>
<dbReference type="Proteomes" id="UP000001175">
    <property type="component" value="Chromosome"/>
</dbReference>
<dbReference type="PANTHER" id="PTHR35302:SF1">
    <property type="entry name" value="PROTEIN COFACTOR ASSEMBLY OF COMPLEX C SUBUNIT B CCB1, CHLOROPLASTIC"/>
    <property type="match status" value="1"/>
</dbReference>
<dbReference type="Pfam" id="PF12046">
    <property type="entry name" value="CCB1"/>
    <property type="match status" value="1"/>
</dbReference>
<evidence type="ECO:0000313" key="2">
    <source>
        <dbReference type="EMBL" id="BAD79044.1"/>
    </source>
</evidence>
<dbReference type="KEGG" id="syc:syc0854_d"/>
<evidence type="ECO:0000313" key="3">
    <source>
        <dbReference type="Proteomes" id="UP000001175"/>
    </source>
</evidence>
<keyword evidence="1" id="KW-0472">Membrane</keyword>
<keyword evidence="1" id="KW-1133">Transmembrane helix</keyword>
<dbReference type="InterPro" id="IPR021919">
    <property type="entry name" value="CCB1"/>
</dbReference>
<protein>
    <recommendedName>
        <fullName evidence="4">Cofactor assembly of complex C subunit B</fullName>
    </recommendedName>
</protein>
<evidence type="ECO:0000256" key="1">
    <source>
        <dbReference type="SAM" id="Phobius"/>
    </source>
</evidence>
<name>A0A0H3K224_SYNP6</name>
<dbReference type="RefSeq" id="WP_011243166.1">
    <property type="nucleotide sequence ID" value="NC_006576.1"/>
</dbReference>
<accession>A0A0H3K224</accession>
<reference evidence="2 3" key="1">
    <citation type="journal article" date="2007" name="Photosyn. Res.">
        <title>Complete nucleotide sequence of the freshwater unicellular cyanobacterium Synechococcus elongatus PCC 6301 chromosome: gene content and organization.</title>
        <authorList>
            <person name="Sugita C."/>
            <person name="Ogata K."/>
            <person name="Shikata M."/>
            <person name="Jikuya H."/>
            <person name="Takano J."/>
            <person name="Furumichi M."/>
            <person name="Kanehisa M."/>
            <person name="Omata T."/>
            <person name="Sugiura M."/>
            <person name="Sugita M."/>
        </authorList>
    </citation>
    <scope>NUCLEOTIDE SEQUENCE [LARGE SCALE GENOMIC DNA]</scope>
    <source>
        <strain evidence="3">ATCC 27144 / PCC 6301 / SAUG 1402/1</strain>
    </source>
</reference>
<gene>
    <name evidence="2" type="ordered locus">syc0854_d</name>
</gene>
<keyword evidence="1" id="KW-0812">Transmembrane</keyword>
<feature type="transmembrane region" description="Helical" evidence="1">
    <location>
        <begin position="6"/>
        <end position="25"/>
    </location>
</feature>
<proteinExistence type="predicted"/>